<dbReference type="EMBL" id="JXTH01000022">
    <property type="protein sequence ID" value="KIQ94510.1"/>
    <property type="molecule type" value="Genomic_DNA"/>
</dbReference>
<feature type="domain" description="CRISPR type III-associated protein" evidence="2">
    <location>
        <begin position="25"/>
        <end position="199"/>
    </location>
</feature>
<organism evidence="3 4">
    <name type="scientific">Anoxybacillus thermarum</name>
    <dbReference type="NCBI Taxonomy" id="404937"/>
    <lineage>
        <taxon>Bacteria</taxon>
        <taxon>Bacillati</taxon>
        <taxon>Bacillota</taxon>
        <taxon>Bacilli</taxon>
        <taxon>Bacillales</taxon>
        <taxon>Anoxybacillaceae</taxon>
        <taxon>Anoxybacillus</taxon>
    </lineage>
</organism>
<comment type="caution">
    <text evidence="3">The sequence shown here is derived from an EMBL/GenBank/DDBJ whole genome shotgun (WGS) entry which is preliminary data.</text>
</comment>
<dbReference type="InterPro" id="IPR005537">
    <property type="entry name" value="RAMP_III_fam"/>
</dbReference>
<evidence type="ECO:0000256" key="1">
    <source>
        <dbReference type="ARBA" id="ARBA00023118"/>
    </source>
</evidence>
<dbReference type="Proteomes" id="UP000032102">
    <property type="component" value="Unassembled WGS sequence"/>
</dbReference>
<dbReference type="PATRIC" id="fig|404937.3.peg.1460"/>
<evidence type="ECO:0000313" key="4">
    <source>
        <dbReference type="Proteomes" id="UP000032102"/>
    </source>
</evidence>
<evidence type="ECO:0000313" key="3">
    <source>
        <dbReference type="EMBL" id="KIQ94510.1"/>
    </source>
</evidence>
<name>A0A0D0RYW3_9BACL</name>
<proteinExistence type="predicted"/>
<protein>
    <submittedName>
        <fullName evidence="3">CRISPR-associated RAMP protein, Csx10 family</fullName>
    </submittedName>
</protein>
<keyword evidence="1" id="KW-0051">Antiviral defense</keyword>
<accession>A0A0D0RYW3</accession>
<dbReference type="GO" id="GO:0051607">
    <property type="term" value="P:defense response to virus"/>
    <property type="evidence" value="ECO:0007669"/>
    <property type="project" value="UniProtKB-KW"/>
</dbReference>
<keyword evidence="4" id="KW-1185">Reference proteome</keyword>
<dbReference type="Pfam" id="PF03787">
    <property type="entry name" value="RAMPs"/>
    <property type="match status" value="1"/>
</dbReference>
<dbReference type="RefSeq" id="WP_043965963.1">
    <property type="nucleotide sequence ID" value="NZ_JXTH01000022.1"/>
</dbReference>
<evidence type="ECO:0000259" key="2">
    <source>
        <dbReference type="Pfam" id="PF03787"/>
    </source>
</evidence>
<gene>
    <name evidence="3" type="ORF">LH47_01388</name>
</gene>
<sequence length="517" mass="59803">MEKWNVIIEALQPISIAAMPDREAHWDTTLIIPGSTLRGAIAEEWKNRVGFDHALTHQLFQKGIWRDALSKGTKLVTADLFYSKQTQEKKSVLSDYIRHPLTNFLKHKNDSLLPSEQGFFNDHLVINQAVSISISPTRNAVRHGRLYSLSAIAEGSLFTTRVTLPREALQLLNEKGQGDDISFTCYIGKKRSSGYGKVKIIFQEIKSNKNQMSQDLLKRIEKYNRELGNQEFVNGTWYVALISISPMILLDRFLRYTTEIDWETHICRKIDENKTLQKLFDQKGELVVSWGTSSVRHGWNSAWNTPKQAEWVLNPGTIHLLKFTNLTTEEKEAIIDLLLLLEENGVGERIEEGFGQVVVSGCFGKELNLDESTIEMKFHNNRVFEKATDSRSVSINSQTVEFDNNEVLEKAQQFAEKIRSIIKKSQLYELQQYTAEEIVEQICDQKLDCYIEKRLKRRARNGWKSKIEFDSKNEAVGQHLRNIVNEWKELYGYKKAGEKTKDFLRYIIGYYDIYHYA</sequence>
<dbReference type="AlphaFoldDB" id="A0A0D0RYW3"/>
<reference evidence="3 4" key="1">
    <citation type="submission" date="2015-01" db="EMBL/GenBank/DDBJ databases">
        <title>Draft genome of Anoxybacillus thermarum strain AF/04.</title>
        <authorList>
            <person name="Poli A."/>
            <person name="Nicolaus B."/>
            <person name="Chan K.-G."/>
            <person name="Kahar U.M."/>
            <person name="Yaakob A.S."/>
            <person name="Chan C.S."/>
            <person name="Goh K.M."/>
        </authorList>
    </citation>
    <scope>NUCLEOTIDE SEQUENCE [LARGE SCALE GENOMIC DNA]</scope>
    <source>
        <strain evidence="3 4">AF/04</strain>
    </source>
</reference>